<dbReference type="STRING" id="476652.DEAC_c14460"/>
<protein>
    <submittedName>
        <fullName evidence="4">N-acetylmuramoyl-L-alanine amidase LytC</fullName>
        <ecNumber evidence="4">3.5.1.28</ecNumber>
    </submittedName>
</protein>
<feature type="domain" description="MurNAc-LAA" evidence="3">
    <location>
        <begin position="64"/>
        <end position="174"/>
    </location>
</feature>
<dbReference type="SMART" id="SM00646">
    <property type="entry name" value="Ami_3"/>
    <property type="match status" value="1"/>
</dbReference>
<keyword evidence="1 4" id="KW-0378">Hydrolase</keyword>
<dbReference type="Proteomes" id="UP000036356">
    <property type="component" value="Unassembled WGS sequence"/>
</dbReference>
<organism evidence="4 5">
    <name type="scientific">Desulfosporosinus acididurans</name>
    <dbReference type="NCBI Taxonomy" id="476652"/>
    <lineage>
        <taxon>Bacteria</taxon>
        <taxon>Bacillati</taxon>
        <taxon>Bacillota</taxon>
        <taxon>Clostridia</taxon>
        <taxon>Eubacteriales</taxon>
        <taxon>Desulfitobacteriaceae</taxon>
        <taxon>Desulfosporosinus</taxon>
    </lineage>
</organism>
<dbReference type="InterPro" id="IPR050695">
    <property type="entry name" value="N-acetylmuramoyl_amidase_3"/>
</dbReference>
<accession>A0A0J1FUV4</accession>
<dbReference type="GO" id="GO:0008745">
    <property type="term" value="F:N-acetylmuramoyl-L-alanine amidase activity"/>
    <property type="evidence" value="ECO:0007669"/>
    <property type="project" value="UniProtKB-EC"/>
</dbReference>
<keyword evidence="5" id="KW-1185">Reference proteome</keyword>
<dbReference type="InterPro" id="IPR002508">
    <property type="entry name" value="MurNAc-LAA_cat"/>
</dbReference>
<proteinExistence type="predicted"/>
<evidence type="ECO:0000256" key="1">
    <source>
        <dbReference type="ARBA" id="ARBA00022801"/>
    </source>
</evidence>
<dbReference type="EC" id="3.5.1.28" evidence="4"/>
<evidence type="ECO:0000256" key="2">
    <source>
        <dbReference type="SAM" id="MobiDB-lite"/>
    </source>
</evidence>
<dbReference type="PANTHER" id="PTHR30404">
    <property type="entry name" value="N-ACETYLMURAMOYL-L-ALANINE AMIDASE"/>
    <property type="match status" value="1"/>
</dbReference>
<dbReference type="Pfam" id="PF01520">
    <property type="entry name" value="Amidase_3"/>
    <property type="match status" value="1"/>
</dbReference>
<dbReference type="CDD" id="cd02696">
    <property type="entry name" value="MurNAc-LAA"/>
    <property type="match status" value="1"/>
</dbReference>
<evidence type="ECO:0000313" key="4">
    <source>
        <dbReference type="EMBL" id="KLU66778.1"/>
    </source>
</evidence>
<comment type="caution">
    <text evidence="4">The sequence shown here is derived from an EMBL/GenBank/DDBJ whole genome shotgun (WGS) entry which is preliminary data.</text>
</comment>
<dbReference type="GO" id="GO:0009253">
    <property type="term" value="P:peptidoglycan catabolic process"/>
    <property type="evidence" value="ECO:0007669"/>
    <property type="project" value="InterPro"/>
</dbReference>
<dbReference type="AlphaFoldDB" id="A0A0J1FUV4"/>
<sequence>MPRGVINYGHGPKNDGTYDPGAVGPDGYQEAAETCIIGTKIAQKLQNNGWDILAIQDGDLKDITDQANSFKPDAFLSIHANSAAPEAHGIETYALAPGGVGEKIAREIQKELVLATGLTDRGVKFANYWVLGKTIGYPAVLTEIAFISNPVEEALMHKDSWNETVAEAICKGFSRALGVAYGETKKDGVGKVLDVAVLLYTKEDYWSGADVAVKNGDCAIFIRPDDHSVPKEAMSAQKLIVVGGPTTGHPNEILLSGKTKYDTAQAVGKYLG</sequence>
<evidence type="ECO:0000259" key="3">
    <source>
        <dbReference type="SMART" id="SM00646"/>
    </source>
</evidence>
<dbReference type="SUPFAM" id="SSF53187">
    <property type="entry name" value="Zn-dependent exopeptidases"/>
    <property type="match status" value="1"/>
</dbReference>
<name>A0A0J1FUV4_9FIRM</name>
<feature type="region of interest" description="Disordered" evidence="2">
    <location>
        <begin position="1"/>
        <end position="24"/>
    </location>
</feature>
<evidence type="ECO:0000313" key="5">
    <source>
        <dbReference type="Proteomes" id="UP000036356"/>
    </source>
</evidence>
<reference evidence="4 5" key="1">
    <citation type="submission" date="2015-06" db="EMBL/GenBank/DDBJ databases">
        <title>Draft genome of the moderately acidophilic sulfate reducer Candidatus Desulfosporosinus acididurans strain M1.</title>
        <authorList>
            <person name="Poehlein A."/>
            <person name="Petzsch P."/>
            <person name="Johnson B.D."/>
            <person name="Schloemann M."/>
            <person name="Daniel R."/>
            <person name="Muehling M."/>
        </authorList>
    </citation>
    <scope>NUCLEOTIDE SEQUENCE [LARGE SCALE GENOMIC DNA]</scope>
    <source>
        <strain evidence="4 5">M1</strain>
    </source>
</reference>
<dbReference type="RefSeq" id="WP_047809309.1">
    <property type="nucleotide sequence ID" value="NZ_LDZY01000004.1"/>
</dbReference>
<dbReference type="PATRIC" id="fig|476652.3.peg.1483"/>
<dbReference type="EMBL" id="LDZY01000004">
    <property type="protein sequence ID" value="KLU66778.1"/>
    <property type="molecule type" value="Genomic_DNA"/>
</dbReference>
<dbReference type="Gene3D" id="3.40.630.40">
    <property type="entry name" value="Zn-dependent exopeptidases"/>
    <property type="match status" value="1"/>
</dbReference>
<dbReference type="GO" id="GO:0030288">
    <property type="term" value="C:outer membrane-bounded periplasmic space"/>
    <property type="evidence" value="ECO:0007669"/>
    <property type="project" value="TreeGrafter"/>
</dbReference>
<dbReference type="PANTHER" id="PTHR30404:SF0">
    <property type="entry name" value="N-ACETYLMURAMOYL-L-ALANINE AMIDASE AMIC"/>
    <property type="match status" value="1"/>
</dbReference>
<gene>
    <name evidence="4" type="primary">lytC_9</name>
    <name evidence="4" type="ORF">DEAC_c14460</name>
</gene>